<reference evidence="2 3" key="1">
    <citation type="journal article" date="2016" name="Mol. Biol. Evol.">
        <title>Comparative Genomics of Early-Diverging Mushroom-Forming Fungi Provides Insights into the Origins of Lignocellulose Decay Capabilities.</title>
        <authorList>
            <person name="Nagy L.G."/>
            <person name="Riley R."/>
            <person name="Tritt A."/>
            <person name="Adam C."/>
            <person name="Daum C."/>
            <person name="Floudas D."/>
            <person name="Sun H."/>
            <person name="Yadav J.S."/>
            <person name="Pangilinan J."/>
            <person name="Larsson K.H."/>
            <person name="Matsuura K."/>
            <person name="Barry K."/>
            <person name="Labutti K."/>
            <person name="Kuo R."/>
            <person name="Ohm R.A."/>
            <person name="Bhattacharya S.S."/>
            <person name="Shirouzu T."/>
            <person name="Yoshinaga Y."/>
            <person name="Martin F.M."/>
            <person name="Grigoriev I.V."/>
            <person name="Hibbett D.S."/>
        </authorList>
    </citation>
    <scope>NUCLEOTIDE SEQUENCE [LARGE SCALE GENOMIC DNA]</scope>
    <source>
        <strain evidence="2 3">HHB12029</strain>
    </source>
</reference>
<evidence type="ECO:0000313" key="2">
    <source>
        <dbReference type="EMBL" id="KZV78665.1"/>
    </source>
</evidence>
<feature type="region of interest" description="Disordered" evidence="1">
    <location>
        <begin position="308"/>
        <end position="331"/>
    </location>
</feature>
<gene>
    <name evidence="2" type="ORF">EXIGLDRAFT_633504</name>
</gene>
<dbReference type="InterPro" id="IPR040521">
    <property type="entry name" value="KDZ"/>
</dbReference>
<name>A0A166N201_EXIGL</name>
<dbReference type="Pfam" id="PF18758">
    <property type="entry name" value="KDZ"/>
    <property type="match status" value="1"/>
</dbReference>
<dbReference type="InParanoid" id="A0A166N201"/>
<dbReference type="STRING" id="1314781.A0A166N201"/>
<evidence type="ECO:0000313" key="3">
    <source>
        <dbReference type="Proteomes" id="UP000077266"/>
    </source>
</evidence>
<feature type="non-terminal residue" evidence="2">
    <location>
        <position position="1"/>
    </location>
</feature>
<dbReference type="AlphaFoldDB" id="A0A166N201"/>
<dbReference type="PANTHER" id="PTHR33096:SF1">
    <property type="entry name" value="CXC1-LIKE CYSTEINE CLUSTER ASSOCIATED WITH KDZ TRANSPOSASES DOMAIN-CONTAINING PROTEIN"/>
    <property type="match status" value="1"/>
</dbReference>
<dbReference type="Proteomes" id="UP000077266">
    <property type="component" value="Unassembled WGS sequence"/>
</dbReference>
<sequence length="331" mass="37371">LVSRCPACFSESRYGRTLSEGLDFHVAGDGNFSHRHNVRAGDCPPFSYTTVYELDAQRVRDMEERLVAAGKRPQGKYKGGVPDEALDACQDSHTAGSSAKHKSASDKFDDKGLMALVCRHDIPLCFTNITDPGEGQKYMLASMEWLFEQLPPTATVGAFYDVGCITDRTRQLVRRQTHFGGRYDILRPGVTERLVFVTSAMHAYAHQWACQIVYNPRMKDGMGLSDGEGTERLWSALRMLIPILRVVSRLRRHVLIDRQLLRMGRKMRNGLPQYLRRRAKTAVTKAAKANVELVNSGHGRDFLKQQWEHQRKAETSVRSRTSDVACDSSEH</sequence>
<dbReference type="PANTHER" id="PTHR33096">
    <property type="entry name" value="CXC2 DOMAIN-CONTAINING PROTEIN"/>
    <property type="match status" value="1"/>
</dbReference>
<accession>A0A166N201</accession>
<dbReference type="OrthoDB" id="3253684at2759"/>
<organism evidence="2 3">
    <name type="scientific">Exidia glandulosa HHB12029</name>
    <dbReference type="NCBI Taxonomy" id="1314781"/>
    <lineage>
        <taxon>Eukaryota</taxon>
        <taxon>Fungi</taxon>
        <taxon>Dikarya</taxon>
        <taxon>Basidiomycota</taxon>
        <taxon>Agaricomycotina</taxon>
        <taxon>Agaricomycetes</taxon>
        <taxon>Auriculariales</taxon>
        <taxon>Exidiaceae</taxon>
        <taxon>Exidia</taxon>
    </lineage>
</organism>
<feature type="compositionally biased region" description="Basic and acidic residues" evidence="1">
    <location>
        <begin position="308"/>
        <end position="321"/>
    </location>
</feature>
<protein>
    <submittedName>
        <fullName evidence="2">Uncharacterized protein</fullName>
    </submittedName>
</protein>
<keyword evidence="3" id="KW-1185">Reference proteome</keyword>
<proteinExistence type="predicted"/>
<dbReference type="EMBL" id="KV426799">
    <property type="protein sequence ID" value="KZV78665.1"/>
    <property type="molecule type" value="Genomic_DNA"/>
</dbReference>
<evidence type="ECO:0000256" key="1">
    <source>
        <dbReference type="SAM" id="MobiDB-lite"/>
    </source>
</evidence>